<keyword evidence="1" id="KW-1133">Transmembrane helix</keyword>
<protein>
    <submittedName>
        <fullName evidence="3">YdcF family protein</fullName>
    </submittedName>
</protein>
<gene>
    <name evidence="3" type="ORF">QNA08_04160</name>
</gene>
<dbReference type="EMBL" id="JASJEV010000002">
    <property type="protein sequence ID" value="MDJ1157432.1"/>
    <property type="molecule type" value="Genomic_DNA"/>
</dbReference>
<organism evidence="3 4">
    <name type="scientific">Chelatococcus albus</name>
    <dbReference type="NCBI Taxonomy" id="3047466"/>
    <lineage>
        <taxon>Bacteria</taxon>
        <taxon>Pseudomonadati</taxon>
        <taxon>Pseudomonadota</taxon>
        <taxon>Alphaproteobacteria</taxon>
        <taxon>Hyphomicrobiales</taxon>
        <taxon>Chelatococcaceae</taxon>
        <taxon>Chelatococcus</taxon>
    </lineage>
</organism>
<evidence type="ECO:0000313" key="3">
    <source>
        <dbReference type="EMBL" id="MDJ1157432.1"/>
    </source>
</evidence>
<dbReference type="InterPro" id="IPR051599">
    <property type="entry name" value="Cell_Envelope_Assoc"/>
</dbReference>
<dbReference type="Proteomes" id="UP001321492">
    <property type="component" value="Unassembled WGS sequence"/>
</dbReference>
<proteinExistence type="predicted"/>
<dbReference type="PANTHER" id="PTHR30336:SF4">
    <property type="entry name" value="ENVELOPE BIOGENESIS FACTOR ELYC"/>
    <property type="match status" value="1"/>
</dbReference>
<comment type="caution">
    <text evidence="3">The sequence shown here is derived from an EMBL/GenBank/DDBJ whole genome shotgun (WGS) entry which is preliminary data.</text>
</comment>
<feature type="domain" description="DUF218" evidence="2">
    <location>
        <begin position="77"/>
        <end position="197"/>
    </location>
</feature>
<keyword evidence="4" id="KW-1185">Reference proteome</keyword>
<reference evidence="3 4" key="1">
    <citation type="submission" date="2023-05" db="EMBL/GenBank/DDBJ databases">
        <title>Chelatococcus sp. nov., a moderately thermophilic bacterium isolated from hot spring microbial mat.</title>
        <authorList>
            <person name="Hu C.-J."/>
            <person name="Li W.-J."/>
        </authorList>
    </citation>
    <scope>NUCLEOTIDE SEQUENCE [LARGE SCALE GENOMIC DNA]</scope>
    <source>
        <strain evidence="3 4">SYSU G07232</strain>
    </source>
</reference>
<dbReference type="Pfam" id="PF02698">
    <property type="entry name" value="DUF218"/>
    <property type="match status" value="1"/>
</dbReference>
<keyword evidence="1" id="KW-0472">Membrane</keyword>
<sequence>MFARRDVPALFASIDEPGMVNGSQAPRAETRRVPIGRAVGRLAVAAACLIVLGMAAGFLAFVHGLDRYESRPTVVTDGIVALTGGSQRIGDAADLLARGWGRRLLITGVNERTTREQIALANPDLRRLVDCCVDLDYRARNTLGNAIETRRWSLLHGFRSLTVVTSNYHMPRTLVELGHALPTIRLVPYAVVTEQTSTERWWRDFATARLLFLEYVKYVVAILRTRFEGDPEHSRFAAFATRAHSLK</sequence>
<dbReference type="RefSeq" id="WP_283739426.1">
    <property type="nucleotide sequence ID" value="NZ_JASJEV010000002.1"/>
</dbReference>
<dbReference type="InterPro" id="IPR003848">
    <property type="entry name" value="DUF218"/>
</dbReference>
<evidence type="ECO:0000259" key="2">
    <source>
        <dbReference type="Pfam" id="PF02698"/>
    </source>
</evidence>
<keyword evidence="1" id="KW-0812">Transmembrane</keyword>
<feature type="transmembrane region" description="Helical" evidence="1">
    <location>
        <begin position="38"/>
        <end position="62"/>
    </location>
</feature>
<evidence type="ECO:0000256" key="1">
    <source>
        <dbReference type="SAM" id="Phobius"/>
    </source>
</evidence>
<accession>A0ABT7AEL0</accession>
<evidence type="ECO:0000313" key="4">
    <source>
        <dbReference type="Proteomes" id="UP001321492"/>
    </source>
</evidence>
<dbReference type="CDD" id="cd06259">
    <property type="entry name" value="YdcF-like"/>
    <property type="match status" value="1"/>
</dbReference>
<name>A0ABT7AEL0_9HYPH</name>
<dbReference type="PANTHER" id="PTHR30336">
    <property type="entry name" value="INNER MEMBRANE PROTEIN, PROBABLE PERMEASE"/>
    <property type="match status" value="1"/>
</dbReference>